<evidence type="ECO:0000313" key="1">
    <source>
        <dbReference type="EMBL" id="MFC4872758.1"/>
    </source>
</evidence>
<accession>A0ABV9T2A6</accession>
<reference evidence="2" key="1">
    <citation type="journal article" date="2019" name="Int. J. Syst. Evol. Microbiol.">
        <title>The Global Catalogue of Microorganisms (GCM) 10K type strain sequencing project: providing services to taxonomists for standard genome sequencing and annotation.</title>
        <authorList>
            <consortium name="The Broad Institute Genomics Platform"/>
            <consortium name="The Broad Institute Genome Sequencing Center for Infectious Disease"/>
            <person name="Wu L."/>
            <person name="Ma J."/>
        </authorList>
    </citation>
    <scope>NUCLEOTIDE SEQUENCE [LARGE SCALE GENOMIC DNA]</scope>
    <source>
        <strain evidence="2">CGMCC 4.7466</strain>
    </source>
</reference>
<evidence type="ECO:0008006" key="3">
    <source>
        <dbReference type="Google" id="ProtNLM"/>
    </source>
</evidence>
<keyword evidence="2" id="KW-1185">Reference proteome</keyword>
<gene>
    <name evidence="1" type="ORF">ACFPFU_13765</name>
</gene>
<dbReference type="Proteomes" id="UP001595818">
    <property type="component" value="Unassembled WGS sequence"/>
</dbReference>
<dbReference type="PROSITE" id="PS51257">
    <property type="entry name" value="PROKAR_LIPOPROTEIN"/>
    <property type="match status" value="1"/>
</dbReference>
<dbReference type="RefSeq" id="WP_377065341.1">
    <property type="nucleotide sequence ID" value="NZ_JBHSJJ010000007.1"/>
</dbReference>
<protein>
    <recommendedName>
        <fullName evidence="3">DUF4221 domain-containing protein</fullName>
    </recommendedName>
</protein>
<comment type="caution">
    <text evidence="1">The sequence shown here is derived from an EMBL/GenBank/DDBJ whole genome shotgun (WGS) entry which is preliminary data.</text>
</comment>
<name>A0ABV9T2A6_9BACT</name>
<evidence type="ECO:0000313" key="2">
    <source>
        <dbReference type="Proteomes" id="UP001595818"/>
    </source>
</evidence>
<proteinExistence type="predicted"/>
<organism evidence="1 2">
    <name type="scientific">Negadavirga shengliensis</name>
    <dbReference type="NCBI Taxonomy" id="1389218"/>
    <lineage>
        <taxon>Bacteria</taxon>
        <taxon>Pseudomonadati</taxon>
        <taxon>Bacteroidota</taxon>
        <taxon>Cytophagia</taxon>
        <taxon>Cytophagales</taxon>
        <taxon>Cyclobacteriaceae</taxon>
        <taxon>Negadavirga</taxon>
    </lineage>
</organism>
<dbReference type="EMBL" id="JBHSJJ010000007">
    <property type="protein sequence ID" value="MFC4872758.1"/>
    <property type="molecule type" value="Genomic_DNA"/>
</dbReference>
<sequence>MNRFLFAGAVVITMAFYACKSNDKEEDKGPLSKIALELVDSLVVDEFSPLVMDDFMEEEGLFLLRGTKSRKPYLVNNKGDIVKIFEVLNEGPDGLGSSGAFGYRFLDKNRWVAQGLFNGFHLYDMRGKKEKVIPPNNLGVFAMTVYTFRTTFNPYVKDGVPYMIGEEQNLYNPKEISGTELGAGFYEKVKTLYRYRLDNEEHELLETYPESWGPRRNERFVGASHPMVAYHKSKGEMAVLPVMGNELFVYDFSAEQPVMKHQVNLTHPYRPAEAPQIEAGSREYFSDYPSFTELRYCGEKILVGFHTRIPVDVVKQLRAQSEQYYNMPEYKEAEAQYIKTYFLVVENGEQIGVLDKFPVPGRLDFTDEKGFLYVNDNVDPATERDYNVFYKIRIRK</sequence>